<proteinExistence type="inferred from homology"/>
<keyword evidence="5" id="KW-0963">Cytoplasm</keyword>
<dbReference type="SUPFAM" id="SSF46785">
    <property type="entry name" value="Winged helix' DNA-binding domain"/>
    <property type="match status" value="1"/>
</dbReference>
<feature type="domain" description="PCI" evidence="8">
    <location>
        <begin position="184"/>
        <end position="355"/>
    </location>
</feature>
<dbReference type="Gene3D" id="1.10.10.10">
    <property type="entry name" value="Winged helix-like DNA-binding domain superfamily/Winged helix DNA-binding domain"/>
    <property type="match status" value="1"/>
</dbReference>
<reference evidence="9" key="1">
    <citation type="submission" date="2022-07" db="EMBL/GenBank/DDBJ databases">
        <title>Phylogenomic reconstructions and comparative analyses of Kickxellomycotina fungi.</title>
        <authorList>
            <person name="Reynolds N.K."/>
            <person name="Stajich J.E."/>
            <person name="Barry K."/>
            <person name="Grigoriev I.V."/>
            <person name="Crous P."/>
            <person name="Smith M.E."/>
        </authorList>
    </citation>
    <scope>NUCLEOTIDE SEQUENCE</scope>
    <source>
        <strain evidence="9">RSA 567</strain>
    </source>
</reference>
<keyword evidence="10" id="KW-1185">Reference proteome</keyword>
<evidence type="ECO:0000256" key="1">
    <source>
        <dbReference type="ARBA" id="ARBA00004123"/>
    </source>
</evidence>
<dbReference type="EMBL" id="JANBQB010000123">
    <property type="protein sequence ID" value="KAJ1981499.1"/>
    <property type="molecule type" value="Genomic_DNA"/>
</dbReference>
<dbReference type="GO" id="GO:0008180">
    <property type="term" value="C:COP9 signalosome"/>
    <property type="evidence" value="ECO:0007669"/>
    <property type="project" value="UniProtKB-KW"/>
</dbReference>
<evidence type="ECO:0000256" key="4">
    <source>
        <dbReference type="ARBA" id="ARBA00014881"/>
    </source>
</evidence>
<dbReference type="PROSITE" id="PS50250">
    <property type="entry name" value="PCI"/>
    <property type="match status" value="1"/>
</dbReference>
<dbReference type="PANTHER" id="PTHR10855:SF2">
    <property type="entry name" value="COP9 SIGNALOSOME COMPLEX SUBUNIT 4"/>
    <property type="match status" value="1"/>
</dbReference>
<evidence type="ECO:0000256" key="7">
    <source>
        <dbReference type="ARBA" id="ARBA00023242"/>
    </source>
</evidence>
<evidence type="ECO:0000256" key="6">
    <source>
        <dbReference type="ARBA" id="ARBA00022790"/>
    </source>
</evidence>
<dbReference type="AlphaFoldDB" id="A0A9W8B793"/>
<evidence type="ECO:0000256" key="2">
    <source>
        <dbReference type="ARBA" id="ARBA00004496"/>
    </source>
</evidence>
<dbReference type="InterPro" id="IPR040134">
    <property type="entry name" value="PSMD12/CSN4"/>
</dbReference>
<dbReference type="InterPro" id="IPR036390">
    <property type="entry name" value="WH_DNA-bd_sf"/>
</dbReference>
<evidence type="ECO:0000256" key="5">
    <source>
        <dbReference type="ARBA" id="ARBA00022490"/>
    </source>
</evidence>
<evidence type="ECO:0000313" key="9">
    <source>
        <dbReference type="EMBL" id="KAJ1981499.1"/>
    </source>
</evidence>
<comment type="similarity">
    <text evidence="3">Belongs to the CSN4 family.</text>
</comment>
<name>A0A9W8B793_9FUNG</name>
<comment type="subcellular location">
    <subcellularLocation>
        <location evidence="2">Cytoplasm</location>
    </subcellularLocation>
    <subcellularLocation>
        <location evidence="1">Nucleus</location>
    </subcellularLocation>
</comment>
<comment type="caution">
    <text evidence="9">The sequence shown here is derived from an EMBL/GenBank/DDBJ whole genome shotgun (WGS) entry which is preliminary data.</text>
</comment>
<evidence type="ECO:0000313" key="10">
    <source>
        <dbReference type="Proteomes" id="UP001151582"/>
    </source>
</evidence>
<organism evidence="9 10">
    <name type="scientific">Dimargaris verticillata</name>
    <dbReference type="NCBI Taxonomy" id="2761393"/>
    <lineage>
        <taxon>Eukaryota</taxon>
        <taxon>Fungi</taxon>
        <taxon>Fungi incertae sedis</taxon>
        <taxon>Zoopagomycota</taxon>
        <taxon>Kickxellomycotina</taxon>
        <taxon>Dimargaritomycetes</taxon>
        <taxon>Dimargaritales</taxon>
        <taxon>Dimargaritaceae</taxon>
        <taxon>Dimargaris</taxon>
    </lineage>
</organism>
<dbReference type="Pfam" id="PF01399">
    <property type="entry name" value="PCI"/>
    <property type="match status" value="1"/>
</dbReference>
<dbReference type="GO" id="GO:0005829">
    <property type="term" value="C:cytosol"/>
    <property type="evidence" value="ECO:0007669"/>
    <property type="project" value="TreeGrafter"/>
</dbReference>
<gene>
    <name evidence="9" type="ORF">H4R34_002051</name>
</gene>
<dbReference type="OrthoDB" id="295656at2759"/>
<dbReference type="InterPro" id="IPR000717">
    <property type="entry name" value="PCI_dom"/>
</dbReference>
<dbReference type="PANTHER" id="PTHR10855">
    <property type="entry name" value="26S PROTEASOME NON-ATPASE REGULATORY SUBUNIT 12/COP9 SIGNALOSOME COMPLEX SUBUNIT 4"/>
    <property type="match status" value="1"/>
</dbReference>
<dbReference type="Pfam" id="PF22241">
    <property type="entry name" value="PSMD12-CSN4_N"/>
    <property type="match status" value="1"/>
</dbReference>
<protein>
    <recommendedName>
        <fullName evidence="4">COP9 signalosome complex subunit 4</fullName>
    </recommendedName>
</protein>
<keyword evidence="6" id="KW-0736">Signalosome</keyword>
<evidence type="ECO:0000256" key="3">
    <source>
        <dbReference type="ARBA" id="ARBA00010417"/>
    </source>
</evidence>
<accession>A0A9W8B793</accession>
<dbReference type="SMART" id="SM00088">
    <property type="entry name" value="PINT"/>
    <property type="match status" value="1"/>
</dbReference>
<dbReference type="Proteomes" id="UP001151582">
    <property type="component" value="Unassembled WGS sequence"/>
</dbReference>
<sequence>MDNATLREFVQGTSDPIQWTPSYLDQVLEAVTHGDSQSTTTATQRDQLTQFLTSLAQRSVEPTVEIQALESLLTRLRPRAASFEDVLHQTRERLADLYEGREDWALAIRTLQGMSLESGQRQLGPEYKLRTYLRVARLCLKDSSPTSLVEAETCLNRASHVVPDCPVKSLQVEFQHLQAQSLDHRHRFLDACTKYYQLSTMPELAKDERDQMLSQAMLCAIMAGAGPRRSRMLAVLCKDERTGSSPHVAFINQLLADRLLSQEQIAALQHLLPPHYLTPRDDGHGTMFDHAIWEHNILAASKLYINVTFASLAQLLGSCTEQQVEQLAARMIEQGRLQATIDQPQALIEFGRTNGTDTSSDTAHHQLDQDIQLLCQSVEDIVTQIQAKHPNFVQAALGS</sequence>
<dbReference type="InterPro" id="IPR054559">
    <property type="entry name" value="PSMD12-CSN4-like_N"/>
</dbReference>
<keyword evidence="7" id="KW-0539">Nucleus</keyword>
<evidence type="ECO:0000259" key="8">
    <source>
        <dbReference type="PROSITE" id="PS50250"/>
    </source>
</evidence>
<dbReference type="InterPro" id="IPR036388">
    <property type="entry name" value="WH-like_DNA-bd_sf"/>
</dbReference>